<accession>A0A0H5RVT4</accession>
<feature type="region of interest" description="Disordered" evidence="1">
    <location>
        <begin position="138"/>
        <end position="173"/>
    </location>
</feature>
<proteinExistence type="predicted"/>
<feature type="non-terminal residue" evidence="2">
    <location>
        <position position="173"/>
    </location>
</feature>
<organism evidence="2">
    <name type="scientific">Spongospora subterranea</name>
    <dbReference type="NCBI Taxonomy" id="70186"/>
    <lineage>
        <taxon>Eukaryota</taxon>
        <taxon>Sar</taxon>
        <taxon>Rhizaria</taxon>
        <taxon>Endomyxa</taxon>
        <taxon>Phytomyxea</taxon>
        <taxon>Plasmodiophorida</taxon>
        <taxon>Plasmodiophoridae</taxon>
        <taxon>Spongospora</taxon>
    </lineage>
</organism>
<dbReference type="AlphaFoldDB" id="A0A0H5RVT4"/>
<feature type="non-terminal residue" evidence="2">
    <location>
        <position position="1"/>
    </location>
</feature>
<name>A0A0H5RVT4_9EUKA</name>
<reference evidence="2" key="1">
    <citation type="submission" date="2015-04" db="EMBL/GenBank/DDBJ databases">
        <title>The genome sequence of the plant pathogenic Rhizarian Plasmodiophora brassicae reveals insights in its biotrophic life cycle and the origin of chitin synthesis.</title>
        <authorList>
            <person name="Schwelm A."/>
            <person name="Fogelqvist J."/>
            <person name="Knaust A."/>
            <person name="Julke S."/>
            <person name="Lilja T."/>
            <person name="Dhandapani V."/>
            <person name="Bonilla-Rosso G."/>
            <person name="Karlsson M."/>
            <person name="Shevchenko A."/>
            <person name="Choi S.R."/>
            <person name="Kim H.G."/>
            <person name="Park J.Y."/>
            <person name="Lim Y.P."/>
            <person name="Ludwig-Muller J."/>
            <person name="Dixelius C."/>
        </authorList>
    </citation>
    <scope>NUCLEOTIDE SEQUENCE</scope>
    <source>
        <tissue evidence="2">Potato root galls</tissue>
    </source>
</reference>
<dbReference type="EMBL" id="HACM01012407">
    <property type="protein sequence ID" value="CRZ12849.1"/>
    <property type="molecule type" value="Transcribed_RNA"/>
</dbReference>
<evidence type="ECO:0000256" key="1">
    <source>
        <dbReference type="SAM" id="MobiDB-lite"/>
    </source>
</evidence>
<sequence length="173" mass="18915">RHFYIESRTTTKTIMLSKYLMIAAVALSAIANAGETMITVEHGDGHVDNTVREAGTGIADIARLHHEKIHTGRGLSDNHLVNDHGEFHRQDLGLGEHENILHESLNDHDHEHDHEHAFVGHLAGDHGHGLEEVHHALHGHEGHDGHGFGHDGHDDGLGYGHDGHGHGFGHEGH</sequence>
<protein>
    <submittedName>
        <fullName evidence="2">Uncharacterized protein</fullName>
    </submittedName>
</protein>
<evidence type="ECO:0000313" key="2">
    <source>
        <dbReference type="EMBL" id="CRZ12849.1"/>
    </source>
</evidence>